<name>A0A202F5X4_9LACO</name>
<dbReference type="Proteomes" id="UP000196232">
    <property type="component" value="Unassembled WGS sequence"/>
</dbReference>
<organism evidence="2 3">
    <name type="scientific">Companilactobacillus bobalius</name>
    <dbReference type="NCBI Taxonomy" id="2801451"/>
    <lineage>
        <taxon>Bacteria</taxon>
        <taxon>Bacillati</taxon>
        <taxon>Bacillota</taxon>
        <taxon>Bacilli</taxon>
        <taxon>Lactobacillales</taxon>
        <taxon>Lactobacillaceae</taxon>
        <taxon>Companilactobacillus</taxon>
    </lineage>
</organism>
<evidence type="ECO:0000256" key="1">
    <source>
        <dbReference type="SAM" id="Phobius"/>
    </source>
</evidence>
<keyword evidence="1" id="KW-0812">Transmembrane</keyword>
<keyword evidence="1" id="KW-0472">Membrane</keyword>
<keyword evidence="1" id="KW-1133">Transmembrane helix</keyword>
<evidence type="ECO:0000313" key="3">
    <source>
        <dbReference type="Proteomes" id="UP000196232"/>
    </source>
</evidence>
<feature type="transmembrane region" description="Helical" evidence="1">
    <location>
        <begin position="24"/>
        <end position="43"/>
    </location>
</feature>
<protein>
    <submittedName>
        <fullName evidence="2">Uncharacterized protein</fullName>
    </submittedName>
</protein>
<gene>
    <name evidence="2" type="ORF">LKACC16343_02570</name>
</gene>
<comment type="caution">
    <text evidence="2">The sequence shown here is derived from an EMBL/GenBank/DDBJ whole genome shotgun (WGS) entry which is preliminary data.</text>
</comment>
<dbReference type="RefSeq" id="WP_156638735.1">
    <property type="nucleotide sequence ID" value="NZ_LNUA01000032.1"/>
</dbReference>
<proteinExistence type="predicted"/>
<accession>A0A202F5X4</accession>
<dbReference type="AlphaFoldDB" id="A0A202F5X4"/>
<sequence>MSALKKVITGIHEWLRDFDFDWEVVGMILQGISVLCWIAVAVMESIK</sequence>
<reference evidence="2 3" key="1">
    <citation type="submission" date="2017-03" db="EMBL/GenBank/DDBJ databases">
        <title>Genome sequence of Lactobacillus bobalius KACC 16343.</title>
        <authorList>
            <person name="Chun J."/>
        </authorList>
    </citation>
    <scope>NUCLEOTIDE SEQUENCE [LARGE SCALE GENOMIC DNA]</scope>
    <source>
        <strain evidence="2 3">KACC 16343</strain>
    </source>
</reference>
<dbReference type="EMBL" id="MYFM01000009">
    <property type="protein sequence ID" value="OVE95818.1"/>
    <property type="molecule type" value="Genomic_DNA"/>
</dbReference>
<evidence type="ECO:0000313" key="2">
    <source>
        <dbReference type="EMBL" id="OVE95818.1"/>
    </source>
</evidence>